<evidence type="ECO:0000256" key="2">
    <source>
        <dbReference type="SAM" id="MobiDB-lite"/>
    </source>
</evidence>
<dbReference type="OrthoDB" id="66533at2759"/>
<keyword evidence="5" id="KW-1185">Reference proteome</keyword>
<gene>
    <name evidence="4" type="ORF">B7P43_G12519</name>
</gene>
<dbReference type="STRING" id="105785.A0A2J7PU54"/>
<comment type="caution">
    <text evidence="4">The sequence shown here is derived from an EMBL/GenBank/DDBJ whole genome shotgun (WGS) entry which is preliminary data.</text>
</comment>
<evidence type="ECO:0000313" key="4">
    <source>
        <dbReference type="EMBL" id="PNF19844.1"/>
    </source>
</evidence>
<reference evidence="4 5" key="1">
    <citation type="submission" date="2017-12" db="EMBL/GenBank/DDBJ databases">
        <title>Hemimetabolous genomes reveal molecular basis of termite eusociality.</title>
        <authorList>
            <person name="Harrison M.C."/>
            <person name="Jongepier E."/>
            <person name="Robertson H.M."/>
            <person name="Arning N."/>
            <person name="Bitard-Feildel T."/>
            <person name="Chao H."/>
            <person name="Childers C.P."/>
            <person name="Dinh H."/>
            <person name="Doddapaneni H."/>
            <person name="Dugan S."/>
            <person name="Gowin J."/>
            <person name="Greiner C."/>
            <person name="Han Y."/>
            <person name="Hu H."/>
            <person name="Hughes D.S.T."/>
            <person name="Huylmans A.-K."/>
            <person name="Kemena C."/>
            <person name="Kremer L.P.M."/>
            <person name="Lee S.L."/>
            <person name="Lopez-Ezquerra A."/>
            <person name="Mallet L."/>
            <person name="Monroy-Kuhn J.M."/>
            <person name="Moser A."/>
            <person name="Murali S.C."/>
            <person name="Muzny D.M."/>
            <person name="Otani S."/>
            <person name="Piulachs M.-D."/>
            <person name="Poelchau M."/>
            <person name="Qu J."/>
            <person name="Schaub F."/>
            <person name="Wada-Katsumata A."/>
            <person name="Worley K.C."/>
            <person name="Xie Q."/>
            <person name="Ylla G."/>
            <person name="Poulsen M."/>
            <person name="Gibbs R.A."/>
            <person name="Schal C."/>
            <person name="Richards S."/>
            <person name="Belles X."/>
            <person name="Korb J."/>
            <person name="Bornberg-Bauer E."/>
        </authorList>
    </citation>
    <scope>NUCLEOTIDE SEQUENCE [LARGE SCALE GENOMIC DNA]</scope>
    <source>
        <tissue evidence="4">Whole body</tissue>
    </source>
</reference>
<dbReference type="InParanoid" id="A0A2J7PU54"/>
<feature type="region of interest" description="Disordered" evidence="2">
    <location>
        <begin position="300"/>
        <end position="339"/>
    </location>
</feature>
<organism evidence="4 5">
    <name type="scientific">Cryptotermes secundus</name>
    <dbReference type="NCBI Taxonomy" id="105785"/>
    <lineage>
        <taxon>Eukaryota</taxon>
        <taxon>Metazoa</taxon>
        <taxon>Ecdysozoa</taxon>
        <taxon>Arthropoda</taxon>
        <taxon>Hexapoda</taxon>
        <taxon>Insecta</taxon>
        <taxon>Pterygota</taxon>
        <taxon>Neoptera</taxon>
        <taxon>Polyneoptera</taxon>
        <taxon>Dictyoptera</taxon>
        <taxon>Blattodea</taxon>
        <taxon>Blattoidea</taxon>
        <taxon>Termitoidae</taxon>
        <taxon>Kalotermitidae</taxon>
        <taxon>Cryptotermitinae</taxon>
        <taxon>Cryptotermes</taxon>
    </lineage>
</organism>
<name>A0A2J7PU54_9NEOP</name>
<dbReference type="AlphaFoldDB" id="A0A2J7PU54"/>
<dbReference type="PANTHER" id="PTHR13366">
    <property type="entry name" value="MALARIA ANTIGEN-RELATED"/>
    <property type="match status" value="1"/>
</dbReference>
<dbReference type="SUPFAM" id="SSF48371">
    <property type="entry name" value="ARM repeat"/>
    <property type="match status" value="1"/>
</dbReference>
<dbReference type="InterPro" id="IPR025283">
    <property type="entry name" value="DUF4042"/>
</dbReference>
<dbReference type="EMBL" id="NEVH01021208">
    <property type="protein sequence ID" value="PNF19844.1"/>
    <property type="molecule type" value="Genomic_DNA"/>
</dbReference>
<sequence>MAAEIGLLNEDCRTKFQYLASKFASLLHGRSECDRQQINSLFDELNALDIKSPLVGISDDAILIINRCTSIVPSTDTFLVAKGCQLISNLITKQHVKVEGKTLSIAIRWCTQSLKYCGDVAIVDILLAFQALLRRNGSNVEEQMDELAGANGALTLLLEYGNQPNRKKDGLILASPWEVHLMAIECFESLVFPPDPPAEQLKLKYLEACAQVFLKQLYSEKHPEQEELVYCKVLIASLRGLQNILQQSRDLLKQLLGEALGMVKTYMLYGLQGYTDLRPQQVFPANLFLYDIRQTALHDGTGGKSVRVKKRNLQRQKKSDSTTNRNVEDGGRKNHSSPIPTQSFCAYTFRDSAHNMMATESSLETSLYPVWLKTSDSDFSDTEAGQAAKNRVTQGRVRKSALSLLITVTKVCDRKLLFGYWSSLLPDGPNMFQAPTLCTSLLKDPSPHSRMLVPQSLILMLTGSRLYLSQAEKSSKSSIPFTPFSVTIGNMVRELHQSLCLALPMENSIPVITQLLKCLAALVQNTPYHRLEPGLITRVVRNVKPHLRHKDSDVQVASLTVLGSIVAVEPSTPEITDILCKSSISSRQKHCDTGLIPESEYKMCRDHDGEKCQQPGSNQDADYEDELEDGTDAFVDCISTDVNNQMSWLLEVCLRNLQPSSLKEGIRTVNAGGGAVFLPCSAPVRVECLQVLTVLARNYYTQVISSHIGQLMQLLGQTLSDGNVTICLHSGRVIEALGNSMQQCLQEQGGTTGVSLDKNLQFWQTILSGPLISLVQNAEQAALRAAGCDCLATIGTGVFEQLPRDKQILIVTLLFGCSHDEEISVRSSALRALGVCVLFPTLREDIHFIIDTSDCVIRTLHDESLLVRMKASWSLGNLSEALVLNSMADDIEDIPTELLLKLMETSIKVTRDNDKVRSSAVRAVGNFVRLITEEMMNKSNFREFNDKAITALVRNATTGNNMKVRWNACYAIGNTMRNSALYLENSAWQNTVFTTIMNLVQDVRNFKVRISAALALSIPQSRQQYGSYYITAWTALLNGLDNSQNMEDFSEYKHCDNLLDQICLTMGHLASLATRDDLTFLHDILIFHLDTLKHHLLKFHERVVPEKAGVLSAASSHATSLLQLQGLTSSQHNAATVLVSIFLQDPDLPLQYN</sequence>
<feature type="compositionally biased region" description="Basic residues" evidence="2">
    <location>
        <begin position="306"/>
        <end position="316"/>
    </location>
</feature>
<evidence type="ECO:0000313" key="5">
    <source>
        <dbReference type="Proteomes" id="UP000235965"/>
    </source>
</evidence>
<evidence type="ECO:0000256" key="1">
    <source>
        <dbReference type="ARBA" id="ARBA00015263"/>
    </source>
</evidence>
<dbReference type="Proteomes" id="UP000235965">
    <property type="component" value="Unassembled WGS sequence"/>
</dbReference>
<proteinExistence type="predicted"/>
<dbReference type="FunCoup" id="A0A2J7PU54">
    <property type="interactions" value="1819"/>
</dbReference>
<dbReference type="InterPro" id="IPR016024">
    <property type="entry name" value="ARM-type_fold"/>
</dbReference>
<accession>A0A2J7PU54</accession>
<dbReference type="Pfam" id="PF13251">
    <property type="entry name" value="DUF4042"/>
    <property type="match status" value="1"/>
</dbReference>
<dbReference type="Gene3D" id="1.25.10.10">
    <property type="entry name" value="Leucine-rich Repeat Variant"/>
    <property type="match status" value="2"/>
</dbReference>
<dbReference type="InterPro" id="IPR052107">
    <property type="entry name" value="HEAT6"/>
</dbReference>
<feature type="domain" description="DUF4042" evidence="3">
    <location>
        <begin position="396"/>
        <end position="575"/>
    </location>
</feature>
<evidence type="ECO:0000259" key="3">
    <source>
        <dbReference type="Pfam" id="PF13251"/>
    </source>
</evidence>
<dbReference type="PANTHER" id="PTHR13366:SF0">
    <property type="entry name" value="HEAT REPEAT-CONTAINING PROTEIN 6"/>
    <property type="match status" value="1"/>
</dbReference>
<protein>
    <recommendedName>
        <fullName evidence="1">HEAT repeat-containing protein 6</fullName>
    </recommendedName>
</protein>
<dbReference type="InterPro" id="IPR011989">
    <property type="entry name" value="ARM-like"/>
</dbReference>